<keyword evidence="2" id="KW-1185">Reference proteome</keyword>
<organism evidence="1 2">
    <name type="scientific">Kribbella kalugense</name>
    <dbReference type="NCBI Taxonomy" id="2512221"/>
    <lineage>
        <taxon>Bacteria</taxon>
        <taxon>Bacillati</taxon>
        <taxon>Actinomycetota</taxon>
        <taxon>Actinomycetes</taxon>
        <taxon>Propionibacteriales</taxon>
        <taxon>Kribbellaceae</taxon>
        <taxon>Kribbella</taxon>
    </lineage>
</organism>
<comment type="caution">
    <text evidence="1">The sequence shown here is derived from an EMBL/GenBank/DDBJ whole genome shotgun (WGS) entry which is preliminary data.</text>
</comment>
<evidence type="ECO:0008006" key="3">
    <source>
        <dbReference type="Google" id="ProtNLM"/>
    </source>
</evidence>
<dbReference type="InterPro" id="IPR049975">
    <property type="entry name" value="SAV_915-like_dom"/>
</dbReference>
<sequence>MSTRHCGDWFVPVRCSGDIATLQTGRLPDGRRVGIAFSTLAGLRAASGAQEWMRMTEDGLHDLLEPLGIERIQLDPTLVAVPVRGAVAS</sequence>
<evidence type="ECO:0000313" key="2">
    <source>
        <dbReference type="Proteomes" id="UP000295447"/>
    </source>
</evidence>
<dbReference type="EMBL" id="SODF01000001">
    <property type="protein sequence ID" value="TDW23818.1"/>
    <property type="molecule type" value="Genomic_DNA"/>
</dbReference>
<evidence type="ECO:0000313" key="1">
    <source>
        <dbReference type="EMBL" id="TDW23818.1"/>
    </source>
</evidence>
<gene>
    <name evidence="1" type="ORF">EV650_2677</name>
</gene>
<dbReference type="NCBIfam" id="NF042914">
    <property type="entry name" value="SAV915_dom"/>
    <property type="match status" value="1"/>
</dbReference>
<accession>A0A4R8A335</accession>
<dbReference type="Proteomes" id="UP000295447">
    <property type="component" value="Unassembled WGS sequence"/>
</dbReference>
<name>A0A4R8A335_9ACTN</name>
<dbReference type="AlphaFoldDB" id="A0A4R8A335"/>
<protein>
    <recommendedName>
        <fullName evidence="3">SseB protein N-terminal domain-containing protein</fullName>
    </recommendedName>
</protein>
<proteinExistence type="predicted"/>
<reference evidence="1 2" key="1">
    <citation type="submission" date="2019-03" db="EMBL/GenBank/DDBJ databases">
        <title>Genomic Encyclopedia of Type Strains, Phase III (KMG-III): the genomes of soil and plant-associated and newly described type strains.</title>
        <authorList>
            <person name="Whitman W."/>
        </authorList>
    </citation>
    <scope>NUCLEOTIDE SEQUENCE [LARGE SCALE GENOMIC DNA]</scope>
    <source>
        <strain evidence="1 2">VKM Ac-2570</strain>
    </source>
</reference>